<proteinExistence type="predicted"/>
<evidence type="ECO:0000313" key="1">
    <source>
        <dbReference type="EMBL" id="OFD97827.1"/>
    </source>
</evidence>
<evidence type="ECO:0000313" key="4">
    <source>
        <dbReference type="Proteomes" id="UP000195696"/>
    </source>
</evidence>
<evidence type="ECO:0000313" key="2">
    <source>
        <dbReference type="EMBL" id="SCB66901.1"/>
    </source>
</evidence>
<organism evidence="1 3">
    <name type="scientific">Bacillus mycoides</name>
    <dbReference type="NCBI Taxonomy" id="1405"/>
    <lineage>
        <taxon>Bacteria</taxon>
        <taxon>Bacillati</taxon>
        <taxon>Bacillota</taxon>
        <taxon>Bacilli</taxon>
        <taxon>Bacillales</taxon>
        <taxon>Bacillaceae</taxon>
        <taxon>Bacillus</taxon>
        <taxon>Bacillus cereus group</taxon>
    </lineage>
</organism>
<protein>
    <recommendedName>
        <fullName evidence="5">DUF4467 domain-containing protein</fullName>
    </recommendedName>
</protein>
<dbReference type="EMBL" id="LXLX01000021">
    <property type="protein sequence ID" value="OFD97827.1"/>
    <property type="molecule type" value="Genomic_DNA"/>
</dbReference>
<dbReference type="RefSeq" id="WP_002202845.1">
    <property type="nucleotide sequence ID" value="NZ_CP035962.1"/>
</dbReference>
<dbReference type="Proteomes" id="UP000195696">
    <property type="component" value="Unassembled WGS sequence"/>
</dbReference>
<dbReference type="Gene3D" id="3.10.450.560">
    <property type="match status" value="1"/>
</dbReference>
<reference evidence="2 4" key="2">
    <citation type="submission" date="2016-08" db="EMBL/GenBank/DDBJ databases">
        <authorList>
            <person name="Seilhamer J.J."/>
        </authorList>
    </citation>
    <scope>NUCLEOTIDE SEQUENCE [LARGE SCALE GENOMIC DNA]</scope>
    <source>
        <strain evidence="2 4">SDA_GO95</strain>
    </source>
</reference>
<dbReference type="AlphaFoldDB" id="A0A1D3MJ68"/>
<reference evidence="1 3" key="1">
    <citation type="submission" date="2016-05" db="EMBL/GenBank/DDBJ databases">
        <title>Bacillus thuringiensis and Bacillus weihenstephanensis as novel biocontrol agents of wilt causing Verticillium species.</title>
        <authorList>
            <person name="Hollensteiner J."/>
            <person name="Wemheuer F."/>
            <person name="Harting R."/>
            <person name="Kolarzyk A."/>
            <person name="Diaz-Valerio S."/>
            <person name="Poehlein A."/>
            <person name="Brzuszkiewicz E."/>
            <person name="Nesemann K."/>
            <person name="Braus-Stromeyer S."/>
            <person name="Braus G."/>
            <person name="Daniel R."/>
            <person name="Liesegang H."/>
        </authorList>
    </citation>
    <scope>NUCLEOTIDE SEQUENCE [LARGE SCALE GENOMIC DNA]</scope>
    <source>
        <strain evidence="1 3">GOE11</strain>
    </source>
</reference>
<dbReference type="EMBL" id="FMAK01000023">
    <property type="protein sequence ID" value="SCB66901.1"/>
    <property type="molecule type" value="Genomic_DNA"/>
</dbReference>
<accession>A0A1D3MJ68</accession>
<sequence length="114" mass="13422">MRKLKILLFVLTVIVTLFACESGREKYNKNINQVIKLENEALQKHGEENLKRKNTQIIVYEDGKYIELIYNTSSGDKVDRVYRLNKDEAYEEIKEVGKELDYKKTDYTENVGLK</sequence>
<dbReference type="PROSITE" id="PS51257">
    <property type="entry name" value="PROKAR_LIPOPROTEIN"/>
    <property type="match status" value="1"/>
</dbReference>
<dbReference type="Proteomes" id="UP000175835">
    <property type="component" value="Unassembled WGS sequence"/>
</dbReference>
<dbReference type="PATRIC" id="fig|86662.23.peg.1104"/>
<evidence type="ECO:0000313" key="3">
    <source>
        <dbReference type="Proteomes" id="UP000175835"/>
    </source>
</evidence>
<gene>
    <name evidence="2" type="ORF">BWGO95_01019</name>
    <name evidence="1" type="ORF">BWGOE11_11920</name>
</gene>
<evidence type="ECO:0008006" key="5">
    <source>
        <dbReference type="Google" id="ProtNLM"/>
    </source>
</evidence>
<name>A0A1D3MJ68_BACMY</name>